<sequence>MASSSGGSRLRKMPNKDWFSHALAELEVKPKFSFHETIIADTQRAYLSRLHHGAFQVGTLQYKMVLDKKKIAENENGLPIISWQYIFDQSLLVLRTFV</sequence>
<protein>
    <submittedName>
        <fullName evidence="1">Uncharacterized protein</fullName>
    </submittedName>
</protein>
<dbReference type="Proteomes" id="UP001472677">
    <property type="component" value="Unassembled WGS sequence"/>
</dbReference>
<name>A0ABR2DC31_9ROSI</name>
<evidence type="ECO:0000313" key="2">
    <source>
        <dbReference type="Proteomes" id="UP001472677"/>
    </source>
</evidence>
<evidence type="ECO:0000313" key="1">
    <source>
        <dbReference type="EMBL" id="KAK8535265.1"/>
    </source>
</evidence>
<reference evidence="1 2" key="1">
    <citation type="journal article" date="2024" name="G3 (Bethesda)">
        <title>Genome assembly of Hibiscus sabdariffa L. provides insights into metabolisms of medicinal natural products.</title>
        <authorList>
            <person name="Kim T."/>
        </authorList>
    </citation>
    <scope>NUCLEOTIDE SEQUENCE [LARGE SCALE GENOMIC DNA]</scope>
    <source>
        <strain evidence="1">TK-2024</strain>
        <tissue evidence="1">Old leaves</tissue>
    </source>
</reference>
<proteinExistence type="predicted"/>
<organism evidence="1 2">
    <name type="scientific">Hibiscus sabdariffa</name>
    <name type="common">roselle</name>
    <dbReference type="NCBI Taxonomy" id="183260"/>
    <lineage>
        <taxon>Eukaryota</taxon>
        <taxon>Viridiplantae</taxon>
        <taxon>Streptophyta</taxon>
        <taxon>Embryophyta</taxon>
        <taxon>Tracheophyta</taxon>
        <taxon>Spermatophyta</taxon>
        <taxon>Magnoliopsida</taxon>
        <taxon>eudicotyledons</taxon>
        <taxon>Gunneridae</taxon>
        <taxon>Pentapetalae</taxon>
        <taxon>rosids</taxon>
        <taxon>malvids</taxon>
        <taxon>Malvales</taxon>
        <taxon>Malvaceae</taxon>
        <taxon>Malvoideae</taxon>
        <taxon>Hibiscus</taxon>
    </lineage>
</organism>
<comment type="caution">
    <text evidence="1">The sequence shown here is derived from an EMBL/GenBank/DDBJ whole genome shotgun (WGS) entry which is preliminary data.</text>
</comment>
<keyword evidence="2" id="KW-1185">Reference proteome</keyword>
<dbReference type="EMBL" id="JBBPBM010000030">
    <property type="protein sequence ID" value="KAK8535265.1"/>
    <property type="molecule type" value="Genomic_DNA"/>
</dbReference>
<accession>A0ABR2DC31</accession>
<gene>
    <name evidence="1" type="ORF">V6N12_056789</name>
</gene>